<dbReference type="InterPro" id="IPR000477">
    <property type="entry name" value="RT_dom"/>
</dbReference>
<evidence type="ECO:0000313" key="2">
    <source>
        <dbReference type="EMBL" id="PKU74516.1"/>
    </source>
</evidence>
<accession>A0A2I0WFS6</accession>
<proteinExistence type="predicted"/>
<dbReference type="Gene3D" id="3.30.70.270">
    <property type="match status" value="1"/>
</dbReference>
<keyword evidence="3" id="KW-1185">Reference proteome</keyword>
<dbReference type="InterPro" id="IPR043128">
    <property type="entry name" value="Rev_trsase/Diguanyl_cyclase"/>
</dbReference>
<dbReference type="Gene3D" id="3.60.10.10">
    <property type="entry name" value="Endonuclease/exonuclease/phosphatase"/>
    <property type="match status" value="1"/>
</dbReference>
<organism evidence="2 3">
    <name type="scientific">Dendrobium catenatum</name>
    <dbReference type="NCBI Taxonomy" id="906689"/>
    <lineage>
        <taxon>Eukaryota</taxon>
        <taxon>Viridiplantae</taxon>
        <taxon>Streptophyta</taxon>
        <taxon>Embryophyta</taxon>
        <taxon>Tracheophyta</taxon>
        <taxon>Spermatophyta</taxon>
        <taxon>Magnoliopsida</taxon>
        <taxon>Liliopsida</taxon>
        <taxon>Asparagales</taxon>
        <taxon>Orchidaceae</taxon>
        <taxon>Epidendroideae</taxon>
        <taxon>Malaxideae</taxon>
        <taxon>Dendrobiinae</taxon>
        <taxon>Dendrobium</taxon>
    </lineage>
</organism>
<reference evidence="2 3" key="2">
    <citation type="journal article" date="2017" name="Nature">
        <title>The Apostasia genome and the evolution of orchids.</title>
        <authorList>
            <person name="Zhang G.Q."/>
            <person name="Liu K.W."/>
            <person name="Li Z."/>
            <person name="Lohaus R."/>
            <person name="Hsiao Y.Y."/>
            <person name="Niu S.C."/>
            <person name="Wang J.Y."/>
            <person name="Lin Y.C."/>
            <person name="Xu Q."/>
            <person name="Chen L.J."/>
            <person name="Yoshida K."/>
            <person name="Fujiwara S."/>
            <person name="Wang Z.W."/>
            <person name="Zhang Y.Q."/>
            <person name="Mitsuda N."/>
            <person name="Wang M."/>
            <person name="Liu G.H."/>
            <person name="Pecoraro L."/>
            <person name="Huang H.X."/>
            <person name="Xiao X.J."/>
            <person name="Lin M."/>
            <person name="Wu X.Y."/>
            <person name="Wu W.L."/>
            <person name="Chen Y.Y."/>
            <person name="Chang S.B."/>
            <person name="Sakamoto S."/>
            <person name="Ohme-Takagi M."/>
            <person name="Yagi M."/>
            <person name="Zeng S.J."/>
            <person name="Shen C.Y."/>
            <person name="Yeh C.M."/>
            <person name="Luo Y.B."/>
            <person name="Tsai W.C."/>
            <person name="Van de Peer Y."/>
            <person name="Liu Z.J."/>
        </authorList>
    </citation>
    <scope>NUCLEOTIDE SEQUENCE [LARGE SCALE GENOMIC DNA]</scope>
    <source>
        <tissue evidence="2">The whole plant</tissue>
    </source>
</reference>
<reference evidence="2 3" key="1">
    <citation type="journal article" date="2016" name="Sci. Rep.">
        <title>The Dendrobium catenatum Lindl. genome sequence provides insights into polysaccharide synthase, floral development and adaptive evolution.</title>
        <authorList>
            <person name="Zhang G.Q."/>
            <person name="Xu Q."/>
            <person name="Bian C."/>
            <person name="Tsai W.C."/>
            <person name="Yeh C.M."/>
            <person name="Liu K.W."/>
            <person name="Yoshida K."/>
            <person name="Zhang L.S."/>
            <person name="Chang S.B."/>
            <person name="Chen F."/>
            <person name="Shi Y."/>
            <person name="Su Y.Y."/>
            <person name="Zhang Y.Q."/>
            <person name="Chen L.J."/>
            <person name="Yin Y."/>
            <person name="Lin M."/>
            <person name="Huang H."/>
            <person name="Deng H."/>
            <person name="Wang Z.W."/>
            <person name="Zhu S.L."/>
            <person name="Zhao X."/>
            <person name="Deng C."/>
            <person name="Niu S.C."/>
            <person name="Huang J."/>
            <person name="Wang M."/>
            <person name="Liu G.H."/>
            <person name="Yang H.J."/>
            <person name="Xiao X.J."/>
            <person name="Hsiao Y.Y."/>
            <person name="Wu W.L."/>
            <person name="Chen Y.Y."/>
            <person name="Mitsuda N."/>
            <person name="Ohme-Takagi M."/>
            <person name="Luo Y.B."/>
            <person name="Van de Peer Y."/>
            <person name="Liu Z.J."/>
        </authorList>
    </citation>
    <scope>NUCLEOTIDE SEQUENCE [LARGE SCALE GENOMIC DNA]</scope>
    <source>
        <tissue evidence="2">The whole plant</tissue>
    </source>
</reference>
<evidence type="ECO:0000313" key="3">
    <source>
        <dbReference type="Proteomes" id="UP000233837"/>
    </source>
</evidence>
<sequence>MIFKNSLMDLNSVGSKYTWFNQRVDNPIHIKLDRVLVNNCWMNAFTDSFYSIQSPACSDHCPIILHSGIVNQVRHRFLFKNYWAKLDRYWTLLLQVFSENVTGNPLSHLCNTLRQLKSLIKKELWSNSNSIARHLNSLLRLQGEILEKLHEEPNSPTLNIALKDTNAKIAEFNAITASWIIQRAKVNWLKHGEEDLKFLYGKIRCRRSSSKSVINLIASTPSNNRDTVVSTILKHFQELYNPPPSQNHSLDSLPIGYTIPETCHHALTSYIQEEEIKKAVFQGNSTSAPGAIRSFFFKGYIPNGVKATALAIIPKHKNATSIADYRPIALCNVLYKIIAKVISNRLKPIMPSIIESNQSGFIKSRISTDNILLASDILASAGKRGGANFFCAKLDIKKAFDTVSRGFILDRMVKKGFPNVFVNWIKMCITDVNFSIVLNGALEGYFNTSAGLRQGCPLSPYLFCLAMDALSNLLDGRDFKGISVKNFSLTHLLYADDVLIFGEASFENCHKLANILSEFANVTGLKINFEKSAIMFPKLFRYQQEICQILSIHNISSKISYLGIPITFQRLKIEDYLPFMDSINKKMNGWKANLLSFGGRLQYLKFTIQNSIGYWIRGSILPKTVIKFLKKSSSRFLFFGDCSTSRKLHMISWDVICRPKHRGGLGIPTVNALQFANNCSVIFRMYNCITPLSSWLINKYMSPWRPPPCNASKF</sequence>
<dbReference type="PANTHER" id="PTHR31635:SF196">
    <property type="entry name" value="REVERSE TRANSCRIPTASE DOMAIN-CONTAINING PROTEIN-RELATED"/>
    <property type="match status" value="1"/>
</dbReference>
<dbReference type="SUPFAM" id="SSF56219">
    <property type="entry name" value="DNase I-like"/>
    <property type="match status" value="1"/>
</dbReference>
<dbReference type="STRING" id="906689.A0A2I0WFS6"/>
<dbReference type="SUPFAM" id="SSF56672">
    <property type="entry name" value="DNA/RNA polymerases"/>
    <property type="match status" value="1"/>
</dbReference>
<dbReference type="PROSITE" id="PS50878">
    <property type="entry name" value="RT_POL"/>
    <property type="match status" value="1"/>
</dbReference>
<dbReference type="CDD" id="cd01650">
    <property type="entry name" value="RT_nLTR_like"/>
    <property type="match status" value="1"/>
</dbReference>
<dbReference type="EMBL" id="KZ502674">
    <property type="protein sequence ID" value="PKU74516.1"/>
    <property type="molecule type" value="Genomic_DNA"/>
</dbReference>
<evidence type="ECO:0000259" key="1">
    <source>
        <dbReference type="PROSITE" id="PS50878"/>
    </source>
</evidence>
<dbReference type="InterPro" id="IPR043502">
    <property type="entry name" value="DNA/RNA_pol_sf"/>
</dbReference>
<protein>
    <submittedName>
        <fullName evidence="2">Ribonuclease H protein</fullName>
    </submittedName>
</protein>
<dbReference type="Proteomes" id="UP000233837">
    <property type="component" value="Unassembled WGS sequence"/>
</dbReference>
<dbReference type="InterPro" id="IPR036691">
    <property type="entry name" value="Endo/exonu/phosph_ase_sf"/>
</dbReference>
<dbReference type="PANTHER" id="PTHR31635">
    <property type="entry name" value="REVERSE TRANSCRIPTASE DOMAIN-CONTAINING PROTEIN-RELATED"/>
    <property type="match status" value="1"/>
</dbReference>
<feature type="domain" description="Reverse transcriptase" evidence="1">
    <location>
        <begin position="294"/>
        <end position="566"/>
    </location>
</feature>
<dbReference type="Pfam" id="PF00078">
    <property type="entry name" value="RVT_1"/>
    <property type="match status" value="1"/>
</dbReference>
<gene>
    <name evidence="2" type="ORF">MA16_Dca003719</name>
</gene>
<dbReference type="AlphaFoldDB" id="A0A2I0WFS6"/>
<name>A0A2I0WFS6_9ASPA</name>